<dbReference type="GeneID" id="59379343"/>
<name>A0A8H6ZTX0_PLEOS</name>
<evidence type="ECO:0000256" key="1">
    <source>
        <dbReference type="SAM" id="Phobius"/>
    </source>
</evidence>
<keyword evidence="1" id="KW-0472">Membrane</keyword>
<keyword evidence="1" id="KW-0812">Transmembrane</keyword>
<dbReference type="Proteomes" id="UP000623687">
    <property type="component" value="Unassembled WGS sequence"/>
</dbReference>
<protein>
    <submittedName>
        <fullName evidence="2">Uncharacterized protein</fullName>
    </submittedName>
</protein>
<reference evidence="2" key="1">
    <citation type="submission" date="2019-07" db="EMBL/GenBank/DDBJ databases">
        <authorList>
            <person name="Palmer J.M."/>
        </authorList>
    </citation>
    <scope>NUCLEOTIDE SEQUENCE</scope>
    <source>
        <strain evidence="2">PC9</strain>
    </source>
</reference>
<sequence>MSSSSSFDFSSSTTLSYPSPAYLHVGGHLQLSTCDVRSYTDGGWRELYESDSFGMEAPPAYQREDSSLPSYHHAVRRVPAPTPTPLAKRLLKFGFFFPLLWLAGAIVMFVAFFTRRAARQSSSLLPEKITHQKDIAYDRMLSEEIRWGLRCLWAFSIISCIVSGIILAVVF</sequence>
<dbReference type="VEuPathDB" id="FungiDB:PC9H_009525"/>
<proteinExistence type="predicted"/>
<dbReference type="AlphaFoldDB" id="A0A8H6ZTX0"/>
<gene>
    <name evidence="2" type="ORF">PC9H_009525</name>
</gene>
<dbReference type="RefSeq" id="XP_036628414.1">
    <property type="nucleotide sequence ID" value="XM_036779025.1"/>
</dbReference>
<evidence type="ECO:0000313" key="3">
    <source>
        <dbReference type="Proteomes" id="UP000623687"/>
    </source>
</evidence>
<comment type="caution">
    <text evidence="2">The sequence shown here is derived from an EMBL/GenBank/DDBJ whole genome shotgun (WGS) entry which is preliminary data.</text>
</comment>
<dbReference type="EMBL" id="JACETU010000007">
    <property type="protein sequence ID" value="KAF7424220.1"/>
    <property type="molecule type" value="Genomic_DNA"/>
</dbReference>
<feature type="transmembrane region" description="Helical" evidence="1">
    <location>
        <begin position="93"/>
        <end position="113"/>
    </location>
</feature>
<keyword evidence="1" id="KW-1133">Transmembrane helix</keyword>
<dbReference type="OrthoDB" id="3358294at2759"/>
<evidence type="ECO:0000313" key="2">
    <source>
        <dbReference type="EMBL" id="KAF7424220.1"/>
    </source>
</evidence>
<keyword evidence="3" id="KW-1185">Reference proteome</keyword>
<accession>A0A8H6ZTX0</accession>
<organism evidence="2 3">
    <name type="scientific">Pleurotus ostreatus</name>
    <name type="common">Oyster mushroom</name>
    <name type="synonym">White-rot fungus</name>
    <dbReference type="NCBI Taxonomy" id="5322"/>
    <lineage>
        <taxon>Eukaryota</taxon>
        <taxon>Fungi</taxon>
        <taxon>Dikarya</taxon>
        <taxon>Basidiomycota</taxon>
        <taxon>Agaricomycotina</taxon>
        <taxon>Agaricomycetes</taxon>
        <taxon>Agaricomycetidae</taxon>
        <taxon>Agaricales</taxon>
        <taxon>Pleurotineae</taxon>
        <taxon>Pleurotaceae</taxon>
        <taxon>Pleurotus</taxon>
    </lineage>
</organism>
<feature type="transmembrane region" description="Helical" evidence="1">
    <location>
        <begin position="147"/>
        <end position="170"/>
    </location>
</feature>